<evidence type="ECO:0000313" key="4">
    <source>
        <dbReference type="EMBL" id="MBC6678329.1"/>
    </source>
</evidence>
<dbReference type="PANTHER" id="PTHR43693">
    <property type="entry name" value="PROTEIN PHOSPHATASE CHEZ"/>
    <property type="match status" value="1"/>
</dbReference>
<dbReference type="PANTHER" id="PTHR43693:SF1">
    <property type="entry name" value="PROTEIN PHOSPHATASE CHEZ"/>
    <property type="match status" value="1"/>
</dbReference>
<dbReference type="GO" id="GO:0016787">
    <property type="term" value="F:hydrolase activity"/>
    <property type="evidence" value="ECO:0007669"/>
    <property type="project" value="UniProtKB-KW"/>
</dbReference>
<keyword evidence="1" id="KW-0145">Chemotaxis</keyword>
<feature type="domain" description="CheC-like protein" evidence="3">
    <location>
        <begin position="12"/>
        <end position="47"/>
    </location>
</feature>
<sequence length="209" mass="22872">MGIKRYEDMDKMALDVIREIGSIGTGNAATALSGMLSEQVRMTVPEIDIKGFNEAIELLGEPEDVVAAVMVRMSSDVEGMMLFLLRLEFVNEILEGILGKRIQDYSELDEMEISALTEVGNIMISSYTNALSGLTSMNISLSVPAIAVNMLGGILSVPMAEMGYETDKLMLINGKLIIRDKKHDSTILMLPDIESLNKLMEKLVGGYDS</sequence>
<dbReference type="AlphaFoldDB" id="A0A923SQJ9"/>
<dbReference type="InterPro" id="IPR050992">
    <property type="entry name" value="CheZ_family_phosphatases"/>
</dbReference>
<accession>A0A923SQJ9</accession>
<gene>
    <name evidence="4" type="ORF">H9L42_00595</name>
</gene>
<evidence type="ECO:0000259" key="3">
    <source>
        <dbReference type="Pfam" id="PF04509"/>
    </source>
</evidence>
<evidence type="ECO:0000256" key="2">
    <source>
        <dbReference type="ARBA" id="ARBA00022801"/>
    </source>
</evidence>
<dbReference type="GO" id="GO:0006935">
    <property type="term" value="P:chemotaxis"/>
    <property type="evidence" value="ECO:0007669"/>
    <property type="project" value="UniProtKB-KW"/>
</dbReference>
<dbReference type="InterPro" id="IPR007597">
    <property type="entry name" value="CheC"/>
</dbReference>
<organism evidence="4 5">
    <name type="scientific">Zhenpiania hominis</name>
    <dbReference type="NCBI Taxonomy" id="2763644"/>
    <lineage>
        <taxon>Bacteria</taxon>
        <taxon>Bacillati</taxon>
        <taxon>Bacillota</taxon>
        <taxon>Clostridia</taxon>
        <taxon>Peptostreptococcales</taxon>
        <taxon>Anaerovoracaceae</taxon>
        <taxon>Zhenpiania</taxon>
    </lineage>
</organism>
<dbReference type="SUPFAM" id="SSF103039">
    <property type="entry name" value="CheC-like"/>
    <property type="match status" value="1"/>
</dbReference>
<protein>
    <submittedName>
        <fullName evidence="4">Chemotaxis protein CheC</fullName>
    </submittedName>
</protein>
<feature type="domain" description="CheC-like protein" evidence="3">
    <location>
        <begin position="111"/>
        <end position="146"/>
    </location>
</feature>
<keyword evidence="5" id="KW-1185">Reference proteome</keyword>
<dbReference type="Gene3D" id="3.40.1550.10">
    <property type="entry name" value="CheC-like"/>
    <property type="match status" value="1"/>
</dbReference>
<dbReference type="CDD" id="cd17909">
    <property type="entry name" value="CheC_ClassI"/>
    <property type="match status" value="1"/>
</dbReference>
<evidence type="ECO:0000256" key="1">
    <source>
        <dbReference type="ARBA" id="ARBA00022500"/>
    </source>
</evidence>
<keyword evidence="2" id="KW-0378">Hydrolase</keyword>
<evidence type="ECO:0000313" key="5">
    <source>
        <dbReference type="Proteomes" id="UP000602647"/>
    </source>
</evidence>
<name>A0A923SQJ9_9FIRM</name>
<dbReference type="Proteomes" id="UP000602647">
    <property type="component" value="Unassembled WGS sequence"/>
</dbReference>
<dbReference type="Pfam" id="PF04509">
    <property type="entry name" value="CheC"/>
    <property type="match status" value="2"/>
</dbReference>
<proteinExistence type="predicted"/>
<dbReference type="EMBL" id="JACRYT010000001">
    <property type="protein sequence ID" value="MBC6678329.1"/>
    <property type="molecule type" value="Genomic_DNA"/>
</dbReference>
<comment type="caution">
    <text evidence="4">The sequence shown here is derived from an EMBL/GenBank/DDBJ whole genome shotgun (WGS) entry which is preliminary data.</text>
</comment>
<dbReference type="InterPro" id="IPR028976">
    <property type="entry name" value="CheC-like_sf"/>
</dbReference>
<dbReference type="RefSeq" id="WP_187301527.1">
    <property type="nucleotide sequence ID" value="NZ_JACRYT010000001.1"/>
</dbReference>
<reference evidence="4" key="1">
    <citation type="submission" date="2020-08" db="EMBL/GenBank/DDBJ databases">
        <title>Genome public.</title>
        <authorList>
            <person name="Liu C."/>
            <person name="Sun Q."/>
        </authorList>
    </citation>
    <scope>NUCLEOTIDE SEQUENCE</scope>
    <source>
        <strain evidence="4">BX12</strain>
    </source>
</reference>